<comment type="similarity">
    <text evidence="3 13">Belongs to the phosphoglycerate kinase family.</text>
</comment>
<reference evidence="16" key="1">
    <citation type="submission" date="2023-10" db="EMBL/GenBank/DDBJ databases">
        <authorList>
            <person name="Chen Y."/>
            <person name="Shah S."/>
            <person name="Dougan E. K."/>
            <person name="Thang M."/>
            <person name="Chan C."/>
        </authorList>
    </citation>
    <scope>NUCLEOTIDE SEQUENCE [LARGE SCALE GENOMIC DNA]</scope>
</reference>
<keyword evidence="7" id="KW-0479">Metal-binding</keyword>
<evidence type="ECO:0000256" key="7">
    <source>
        <dbReference type="ARBA" id="ARBA00022723"/>
    </source>
</evidence>
<evidence type="ECO:0000256" key="12">
    <source>
        <dbReference type="ARBA" id="ARBA00023152"/>
    </source>
</evidence>
<dbReference type="InterPro" id="IPR036043">
    <property type="entry name" value="Phosphoglycerate_kinase_sf"/>
</dbReference>
<evidence type="ECO:0000256" key="13">
    <source>
        <dbReference type="RuleBase" id="RU000532"/>
    </source>
</evidence>
<organism evidence="16 17">
    <name type="scientific">Prorocentrum cordatum</name>
    <dbReference type="NCBI Taxonomy" id="2364126"/>
    <lineage>
        <taxon>Eukaryota</taxon>
        <taxon>Sar</taxon>
        <taxon>Alveolata</taxon>
        <taxon>Dinophyceae</taxon>
        <taxon>Prorocentrales</taxon>
        <taxon>Prorocentraceae</taxon>
        <taxon>Prorocentrum</taxon>
    </lineage>
</organism>
<feature type="region of interest" description="Disordered" evidence="15">
    <location>
        <begin position="331"/>
        <end position="387"/>
    </location>
</feature>
<keyword evidence="17" id="KW-1185">Reference proteome</keyword>
<evidence type="ECO:0000256" key="9">
    <source>
        <dbReference type="ARBA" id="ARBA00022777"/>
    </source>
</evidence>
<evidence type="ECO:0000256" key="5">
    <source>
        <dbReference type="ARBA" id="ARBA00013061"/>
    </source>
</evidence>
<evidence type="ECO:0000313" key="16">
    <source>
        <dbReference type="EMBL" id="CAK0821277.1"/>
    </source>
</evidence>
<dbReference type="Pfam" id="PF00162">
    <property type="entry name" value="PGK"/>
    <property type="match status" value="1"/>
</dbReference>
<comment type="catalytic activity">
    <reaction evidence="13">
        <text>(2R)-3-phosphoglycerate + ATP = (2R)-3-phospho-glyceroyl phosphate + ADP</text>
        <dbReference type="Rhea" id="RHEA:14801"/>
        <dbReference type="ChEBI" id="CHEBI:30616"/>
        <dbReference type="ChEBI" id="CHEBI:57604"/>
        <dbReference type="ChEBI" id="CHEBI:58272"/>
        <dbReference type="ChEBI" id="CHEBI:456216"/>
        <dbReference type="EC" id="2.7.2.3"/>
    </reaction>
</comment>
<evidence type="ECO:0000256" key="1">
    <source>
        <dbReference type="ARBA" id="ARBA00001946"/>
    </source>
</evidence>
<evidence type="ECO:0000256" key="14">
    <source>
        <dbReference type="RuleBase" id="RU000696"/>
    </source>
</evidence>
<sequence>MPSKPSTVPLTRMFRRSWRPSGPSSRRCGRRSWGTIHPEPVPVAQLRAALRRLADVYCNDAAQLAHESRSCLLGDGFPVRCAGALMARELRALSAVDRPVAPVLAIVGGATVAARHEVIMGLLDSVDRLILGGAMVWTFLHVRDGMPLGACPYDAEGAPLAREVLEKAEACGVTIIMPPQDFLVCQADGLGARSSGGEVLVMRVRTASQGIPSGHVGTDFGDAAAEANAEAVLQSKAVVWLGCLRMCASAPSDVGTRALVTALVTATSFGATSVLADGAAEEACERHGARGRVTHCVLGEQAAAALLSGRRAPAVDALTLQSDRCSADLAGDAGAARQAPGEGDADPAKLDRRRRGSGVSAGPGTQMSYMVDNSSLQAGTEGMAYRR</sequence>
<gene>
    <name evidence="16" type="ORF">PCOR1329_LOCUS22638</name>
</gene>
<evidence type="ECO:0000256" key="8">
    <source>
        <dbReference type="ARBA" id="ARBA00022741"/>
    </source>
</evidence>
<evidence type="ECO:0000256" key="11">
    <source>
        <dbReference type="ARBA" id="ARBA00022842"/>
    </source>
</evidence>
<feature type="non-terminal residue" evidence="16">
    <location>
        <position position="387"/>
    </location>
</feature>
<proteinExistence type="inferred from homology"/>
<evidence type="ECO:0000256" key="3">
    <source>
        <dbReference type="ARBA" id="ARBA00008982"/>
    </source>
</evidence>
<protein>
    <recommendedName>
        <fullName evidence="5 13">Phosphoglycerate kinase</fullName>
        <ecNumber evidence="5 13">2.7.2.3</ecNumber>
    </recommendedName>
</protein>
<comment type="caution">
    <text evidence="16">The sequence shown here is derived from an EMBL/GenBank/DDBJ whole genome shotgun (WGS) entry which is preliminary data.</text>
</comment>
<dbReference type="InterPro" id="IPR015824">
    <property type="entry name" value="Phosphoglycerate_kinase_N"/>
</dbReference>
<comment type="subunit">
    <text evidence="4 14">Monomer.</text>
</comment>
<dbReference type="Proteomes" id="UP001189429">
    <property type="component" value="Unassembled WGS sequence"/>
</dbReference>
<dbReference type="PANTHER" id="PTHR11406">
    <property type="entry name" value="PHOSPHOGLYCERATE KINASE"/>
    <property type="match status" value="1"/>
</dbReference>
<dbReference type="EC" id="2.7.2.3" evidence="5 13"/>
<dbReference type="SUPFAM" id="SSF53748">
    <property type="entry name" value="Phosphoglycerate kinase"/>
    <property type="match status" value="1"/>
</dbReference>
<name>A0ABN9RPY8_9DINO</name>
<evidence type="ECO:0000256" key="4">
    <source>
        <dbReference type="ARBA" id="ARBA00011245"/>
    </source>
</evidence>
<dbReference type="PRINTS" id="PR00477">
    <property type="entry name" value="PHGLYCKINASE"/>
</dbReference>
<comment type="pathway">
    <text evidence="2 13">Carbohydrate degradation; glycolysis; pyruvate from D-glyceraldehyde 3-phosphate: step 2/5.</text>
</comment>
<feature type="compositionally biased region" description="Polar residues" evidence="15">
    <location>
        <begin position="363"/>
        <end position="378"/>
    </location>
</feature>
<dbReference type="Gene3D" id="3.40.50.1260">
    <property type="entry name" value="Phosphoglycerate kinase, N-terminal domain"/>
    <property type="match status" value="2"/>
</dbReference>
<evidence type="ECO:0000256" key="2">
    <source>
        <dbReference type="ARBA" id="ARBA00004838"/>
    </source>
</evidence>
<keyword evidence="8" id="KW-0547">Nucleotide-binding</keyword>
<keyword evidence="9 13" id="KW-0418">Kinase</keyword>
<evidence type="ECO:0000256" key="6">
    <source>
        <dbReference type="ARBA" id="ARBA00022679"/>
    </source>
</evidence>
<dbReference type="InterPro" id="IPR001576">
    <property type="entry name" value="Phosphoglycerate_kinase"/>
</dbReference>
<dbReference type="PANTHER" id="PTHR11406:SF0">
    <property type="entry name" value="PHOSPHOGLYCERATE KINASE"/>
    <property type="match status" value="1"/>
</dbReference>
<keyword evidence="10" id="KW-0067">ATP-binding</keyword>
<evidence type="ECO:0000256" key="15">
    <source>
        <dbReference type="SAM" id="MobiDB-lite"/>
    </source>
</evidence>
<keyword evidence="11" id="KW-0460">Magnesium</keyword>
<comment type="cofactor">
    <cofactor evidence="1">
        <name>Mg(2+)</name>
        <dbReference type="ChEBI" id="CHEBI:18420"/>
    </cofactor>
</comment>
<keyword evidence="12" id="KW-0324">Glycolysis</keyword>
<dbReference type="EMBL" id="CAUYUJ010007585">
    <property type="protein sequence ID" value="CAK0821277.1"/>
    <property type="molecule type" value="Genomic_DNA"/>
</dbReference>
<accession>A0ABN9RPY8</accession>
<evidence type="ECO:0000256" key="10">
    <source>
        <dbReference type="ARBA" id="ARBA00022840"/>
    </source>
</evidence>
<evidence type="ECO:0000313" key="17">
    <source>
        <dbReference type="Proteomes" id="UP001189429"/>
    </source>
</evidence>
<keyword evidence="6 13" id="KW-0808">Transferase</keyword>